<name>A0ACB8EI46_9SAUR</name>
<dbReference type="Proteomes" id="UP000827872">
    <property type="component" value="Linkage Group LG03"/>
</dbReference>
<protein>
    <submittedName>
        <fullName evidence="1">Uncharacterized protein</fullName>
    </submittedName>
</protein>
<dbReference type="EMBL" id="CM037616">
    <property type="protein sequence ID" value="KAH7992128.1"/>
    <property type="molecule type" value="Genomic_DNA"/>
</dbReference>
<organism evidence="1 2">
    <name type="scientific">Sphaerodactylus townsendi</name>
    <dbReference type="NCBI Taxonomy" id="933632"/>
    <lineage>
        <taxon>Eukaryota</taxon>
        <taxon>Metazoa</taxon>
        <taxon>Chordata</taxon>
        <taxon>Craniata</taxon>
        <taxon>Vertebrata</taxon>
        <taxon>Euteleostomi</taxon>
        <taxon>Lepidosauria</taxon>
        <taxon>Squamata</taxon>
        <taxon>Bifurcata</taxon>
        <taxon>Gekkota</taxon>
        <taxon>Sphaerodactylidae</taxon>
        <taxon>Sphaerodactylus</taxon>
    </lineage>
</organism>
<proteinExistence type="predicted"/>
<gene>
    <name evidence="1" type="ORF">K3G42_019745</name>
</gene>
<evidence type="ECO:0000313" key="1">
    <source>
        <dbReference type="EMBL" id="KAH7992128.1"/>
    </source>
</evidence>
<evidence type="ECO:0000313" key="2">
    <source>
        <dbReference type="Proteomes" id="UP000827872"/>
    </source>
</evidence>
<reference evidence="1" key="1">
    <citation type="submission" date="2021-08" db="EMBL/GenBank/DDBJ databases">
        <title>The first chromosome-level gecko genome reveals the dynamic sex chromosomes of Neotropical dwarf geckos (Sphaerodactylidae: Sphaerodactylus).</title>
        <authorList>
            <person name="Pinto B.J."/>
            <person name="Keating S.E."/>
            <person name="Gamble T."/>
        </authorList>
    </citation>
    <scope>NUCLEOTIDE SEQUENCE</scope>
    <source>
        <strain evidence="1">TG3544</strain>
    </source>
</reference>
<sequence length="1194" mass="136326">MDQNPVVKRLYVGGLDHTVSKTELQERFGKFGNVTDIEIVNRRDEGGKPTKTFAYISITLSEKEFRKCISVLNKTKWKGGTLQIELAKECFLHRLARERQEASVMKEKISCNGTSNILESMKKSGVEDFHVKAVPGTEIPDHKDWVVGKFGRVLPILHMKAQHTNKISFIEYMINWHRGESGTEIFSDHVVRSQLPVRSYQHYQGCQAYVSVSMGKADKIKKAKDKAEEFWSFSREKSLFVLNSRNNIMKYDPSKYCHNLKKLDSDLSGTVPVSELTWHLDEDASIMNKKRQGQFPVYKPPKKKVKIQDCGGLSSRELKSCSQFSSKRANVHMTELVQNHTHIAKQYKEPSMDQNFVTESCRKRSNLSESDIDTDEEIRAILTKEKGVQKMIPNIEPEDSMEVVGENFELKYSTHWSLGKAHSMEKVCNGELRSMENKSEYDSTDTDEIIAVTQTSNRKKRRKEALNGSKATKEKTGRFKKGVLSQDICSSSSDLYGSTSDKQKGGEKATPKKVNSEIVHEQSTDANKCTLESDDVYLATSESEVDEDYETMMKNCYRLDLTLEDLERLADETAESSVDDESSGDTQSKTKEFALNHVKNIPKAPTESPAPKKCISPEEILAAILKEDSADEENPKEGKSCLKVQPFRGIGSLSENGAIKKLTKSESDAHKRKARCDPQCLDCAIKNPNCNLLSLRKIKSDSHRGKRIVKTDENSGCSILNTEDSAAETSDRSVLAETKVSTNQKSFPKRAPIEISCTGSDLSDNLKNILLQSRETQLGSAATALEKQQQDNKKRLAALQEKQKEKELQKRLIQGALAHLETKSTNKQKHIVFDSDDESEAEVLEFTTKTSGKLFESSEDEPDTAEEEDDRFKIKPQFEGKAGEKLMQLQSRFGTDERFRMDARFLESDSKPEDELKKLEIDEEEELALEKKKNLEILKNVLHIDIEHPKPSKQAASAKKFKDINTLRYDPTRQDHAMFERKPETTEKESKAKKKKKREEAQKLPEVSKEIFYDVAVDLRKVLESTKRNEKPEIKPWDKHDDVKEAIPVDLEPSNKDKSNTQEETCGFTFSFFGAEERISPVKEEPYQIETIKPSKVSWQEDLRFQDSSSEDDDVPDVVEREYVKEMSPAAPRSDIRFFFFSEDDDRLKEGPKLFCRSSNLDEERDDWESRRQMLIEDCRKKHKDARRKVKVKH</sequence>
<accession>A0ACB8EI46</accession>
<comment type="caution">
    <text evidence="1">The sequence shown here is derived from an EMBL/GenBank/DDBJ whole genome shotgun (WGS) entry which is preliminary data.</text>
</comment>
<keyword evidence="2" id="KW-1185">Reference proteome</keyword>